<gene>
    <name evidence="13" type="primary">ZNF783</name>
</gene>
<dbReference type="InParanoid" id="A0A6P5JIF9"/>
<feature type="domain" description="C2H2-type" evidence="9">
    <location>
        <begin position="476"/>
        <end position="503"/>
    </location>
</feature>
<evidence type="ECO:0000256" key="4">
    <source>
        <dbReference type="ARBA" id="ARBA00022771"/>
    </source>
</evidence>
<feature type="domain" description="C2H2-type" evidence="9">
    <location>
        <begin position="387"/>
        <end position="414"/>
    </location>
</feature>
<reference evidence="13" key="1">
    <citation type="submission" date="2025-08" db="UniProtKB">
        <authorList>
            <consortium name="RefSeq"/>
        </authorList>
    </citation>
    <scope>IDENTIFICATION</scope>
    <source>
        <tissue evidence="13">Spleen</tissue>
    </source>
</reference>
<dbReference type="PROSITE" id="PS50805">
    <property type="entry name" value="KRAB"/>
    <property type="match status" value="1"/>
</dbReference>
<evidence type="ECO:0000259" key="11">
    <source>
        <dbReference type="PROSITE" id="PS50806"/>
    </source>
</evidence>
<evidence type="ECO:0000256" key="6">
    <source>
        <dbReference type="ARBA" id="ARBA00023242"/>
    </source>
</evidence>
<evidence type="ECO:0000256" key="2">
    <source>
        <dbReference type="ARBA" id="ARBA00022723"/>
    </source>
</evidence>
<dbReference type="FunFam" id="3.30.160.60:FF:001818">
    <property type="entry name" value="GDNF-inducible zinc finger protein 1 isoform X1"/>
    <property type="match status" value="1"/>
</dbReference>
<dbReference type="GO" id="GO:0000981">
    <property type="term" value="F:DNA-binding transcription factor activity, RNA polymerase II-specific"/>
    <property type="evidence" value="ECO:0007669"/>
    <property type="project" value="TreeGrafter"/>
</dbReference>
<dbReference type="InterPro" id="IPR001909">
    <property type="entry name" value="KRAB"/>
</dbReference>
<keyword evidence="6" id="KW-0539">Nucleus</keyword>
<dbReference type="PANTHER" id="PTHR24408">
    <property type="entry name" value="ZINC FINGER PROTEIN"/>
    <property type="match status" value="1"/>
</dbReference>
<evidence type="ECO:0000313" key="12">
    <source>
        <dbReference type="Proteomes" id="UP000515140"/>
    </source>
</evidence>
<dbReference type="InterPro" id="IPR036236">
    <property type="entry name" value="Znf_C2H2_sf"/>
</dbReference>
<feature type="domain" description="KRAB-related" evidence="11">
    <location>
        <begin position="142"/>
        <end position="206"/>
    </location>
</feature>
<dbReference type="GO" id="GO:0043565">
    <property type="term" value="F:sequence-specific DNA binding"/>
    <property type="evidence" value="ECO:0007669"/>
    <property type="project" value="TreeGrafter"/>
</dbReference>
<evidence type="ECO:0000256" key="1">
    <source>
        <dbReference type="ARBA" id="ARBA00004123"/>
    </source>
</evidence>
<dbReference type="PANTHER" id="PTHR24408:SF34">
    <property type="entry name" value="ZINC FINGER PROTEIN 672-RELATED"/>
    <property type="match status" value="1"/>
</dbReference>
<evidence type="ECO:0000259" key="9">
    <source>
        <dbReference type="PROSITE" id="PS50157"/>
    </source>
</evidence>
<dbReference type="CDD" id="cd07765">
    <property type="entry name" value="KRAB_A-box"/>
    <property type="match status" value="1"/>
</dbReference>
<dbReference type="PROSITE" id="PS00028">
    <property type="entry name" value="ZINC_FINGER_C2H2_1"/>
    <property type="match status" value="4"/>
</dbReference>
<dbReference type="Pfam" id="PF00096">
    <property type="entry name" value="zf-C2H2"/>
    <property type="match status" value="3"/>
</dbReference>
<comment type="subcellular location">
    <subcellularLocation>
        <location evidence="1">Nucleus</location>
    </subcellularLocation>
</comment>
<dbReference type="FunFam" id="3.30.160.60:FF:000624">
    <property type="entry name" value="zinc finger protein 697"/>
    <property type="match status" value="1"/>
</dbReference>
<dbReference type="SUPFAM" id="SSF57667">
    <property type="entry name" value="beta-beta-alpha zinc fingers"/>
    <property type="match status" value="2"/>
</dbReference>
<evidence type="ECO:0000256" key="8">
    <source>
        <dbReference type="SAM" id="MobiDB-lite"/>
    </source>
</evidence>
<dbReference type="KEGG" id="pcw:110201670"/>
<protein>
    <submittedName>
        <fullName evidence="13">Protein ZNF783 isoform X1</fullName>
    </submittedName>
</protein>
<dbReference type="GeneID" id="110201670"/>
<dbReference type="SMART" id="SM00349">
    <property type="entry name" value="KRAB"/>
    <property type="match status" value="1"/>
</dbReference>
<keyword evidence="2" id="KW-0479">Metal-binding</keyword>
<feature type="region of interest" description="Disordered" evidence="8">
    <location>
        <begin position="556"/>
        <end position="583"/>
    </location>
</feature>
<dbReference type="SUPFAM" id="SSF109640">
    <property type="entry name" value="KRAB domain (Kruppel-associated box)"/>
    <property type="match status" value="1"/>
</dbReference>
<evidence type="ECO:0000259" key="10">
    <source>
        <dbReference type="PROSITE" id="PS50805"/>
    </source>
</evidence>
<keyword evidence="4 7" id="KW-0863">Zinc-finger</keyword>
<dbReference type="InterPro" id="IPR036051">
    <property type="entry name" value="KRAB_dom_sf"/>
</dbReference>
<feature type="compositionally biased region" description="Basic and acidic residues" evidence="8">
    <location>
        <begin position="237"/>
        <end position="246"/>
    </location>
</feature>
<feature type="region of interest" description="Disordered" evidence="8">
    <location>
        <begin position="321"/>
        <end position="385"/>
    </location>
</feature>
<keyword evidence="12" id="KW-1185">Reference proteome</keyword>
<dbReference type="PROSITE" id="PS50806">
    <property type="entry name" value="KRAB_RELATED"/>
    <property type="match status" value="1"/>
</dbReference>
<feature type="region of interest" description="Disordered" evidence="8">
    <location>
        <begin position="207"/>
        <end position="272"/>
    </location>
</feature>
<evidence type="ECO:0000256" key="3">
    <source>
        <dbReference type="ARBA" id="ARBA00022737"/>
    </source>
</evidence>
<dbReference type="GO" id="GO:0008270">
    <property type="term" value="F:zinc ion binding"/>
    <property type="evidence" value="ECO:0007669"/>
    <property type="project" value="UniProtKB-KW"/>
</dbReference>
<accession>A0A6P5JIF9</accession>
<proteinExistence type="predicted"/>
<keyword evidence="3" id="KW-0677">Repeat</keyword>
<dbReference type="Pfam" id="PF01352">
    <property type="entry name" value="KRAB"/>
    <property type="match status" value="1"/>
</dbReference>
<feature type="domain" description="C2H2-type" evidence="9">
    <location>
        <begin position="534"/>
        <end position="561"/>
    </location>
</feature>
<evidence type="ECO:0000313" key="13">
    <source>
        <dbReference type="RefSeq" id="XP_020833158.1"/>
    </source>
</evidence>
<organism evidence="12 13">
    <name type="scientific">Phascolarctos cinereus</name>
    <name type="common">Koala</name>
    <dbReference type="NCBI Taxonomy" id="38626"/>
    <lineage>
        <taxon>Eukaryota</taxon>
        <taxon>Metazoa</taxon>
        <taxon>Chordata</taxon>
        <taxon>Craniata</taxon>
        <taxon>Vertebrata</taxon>
        <taxon>Euteleostomi</taxon>
        <taxon>Mammalia</taxon>
        <taxon>Metatheria</taxon>
        <taxon>Diprotodontia</taxon>
        <taxon>Phascolarctidae</taxon>
        <taxon>Phascolarctos</taxon>
    </lineage>
</organism>
<evidence type="ECO:0000256" key="5">
    <source>
        <dbReference type="ARBA" id="ARBA00022833"/>
    </source>
</evidence>
<dbReference type="RefSeq" id="XP_020833158.1">
    <property type="nucleotide sequence ID" value="XM_020977499.1"/>
</dbReference>
<dbReference type="GO" id="GO:0005634">
    <property type="term" value="C:nucleus"/>
    <property type="evidence" value="ECO:0007669"/>
    <property type="project" value="UniProtKB-SubCell"/>
</dbReference>
<evidence type="ECO:0000256" key="7">
    <source>
        <dbReference type="PROSITE-ProRule" id="PRU00042"/>
    </source>
</evidence>
<dbReference type="InterPro" id="IPR013087">
    <property type="entry name" value="Znf_C2H2_type"/>
</dbReference>
<feature type="domain" description="KRAB" evidence="10">
    <location>
        <begin position="145"/>
        <end position="216"/>
    </location>
</feature>
<name>A0A6P5JIF9_PHACI</name>
<feature type="compositionally biased region" description="Basic and acidic residues" evidence="8">
    <location>
        <begin position="334"/>
        <end position="352"/>
    </location>
</feature>
<dbReference type="Gene3D" id="6.10.140.140">
    <property type="match status" value="1"/>
</dbReference>
<dbReference type="FunFam" id="3.30.160.60:FF:000145">
    <property type="entry name" value="Zinc finger protein 574"/>
    <property type="match status" value="1"/>
</dbReference>
<dbReference type="Gene3D" id="3.30.160.60">
    <property type="entry name" value="Classic Zinc Finger"/>
    <property type="match status" value="4"/>
</dbReference>
<dbReference type="CTD" id="100289678"/>
<keyword evidence="5" id="KW-0862">Zinc</keyword>
<dbReference type="SMART" id="SM00355">
    <property type="entry name" value="ZnF_C2H2"/>
    <property type="match status" value="4"/>
</dbReference>
<dbReference type="InterPro" id="IPR003655">
    <property type="entry name" value="aKRAB"/>
</dbReference>
<dbReference type="AlphaFoldDB" id="A0A6P5JIF9"/>
<sequence>MAEAAPALALEQDIQSVSLRALLTSPALQVSPEKDSCLHSSEITLWTVVAAIQAVEKKVDLCLARLFTLEGRTVTAEKKLADCERVAVEIENQLEGRWAVLGTLLQEYGLLQRRLENMENLLRNRNFWILRLPPGSKGEVPKVPLTFDDVAVYFSEQEWGKLEEWQKELYKHVMRGNYEMLVSLDYAVSKPDILSQIERGEKPCLKDQWGSDEEVSCPGKLSTDLPSPEYISKHLQHAQEETKEEPVLPDPPGSEARASLTEPSLPEPPQAGINVLSSIKQEEEPPDGEEASAFPQREILPHLRLDDGLVSIKTESQVNEALPKQLDLGQVSSEAEHTVSEEGREDRAEPSEHPLPGLPKGRVREKPPPPAASEPPRILPRRRERTFPCPDCGQSFRLKINLTIHQRSHLEDEDWAAQGSWPDTWGGTSASLEPGEVVVPGPIIQWLPDEAESHQALAGRPCQERRPSSNRTSRLYHCSECLRLFEQRKSLLLHQRLHTGTSRGCPTCSYCGKGFRRPSDLFRHQRIHTGERPYQCSECGRTFNRNHHLAVHMQTHSRKHQDSPHCAKKASLALPRPSRAEEG</sequence>
<dbReference type="Proteomes" id="UP000515140">
    <property type="component" value="Unplaced"/>
</dbReference>
<feature type="domain" description="C2H2-type" evidence="9">
    <location>
        <begin position="506"/>
        <end position="533"/>
    </location>
</feature>
<dbReference type="PROSITE" id="PS50157">
    <property type="entry name" value="ZINC_FINGER_C2H2_2"/>
    <property type="match status" value="4"/>
</dbReference>
<dbReference type="FunCoup" id="A0A6P5JIF9">
    <property type="interactions" value="170"/>
</dbReference>